<dbReference type="InterPro" id="IPR000182">
    <property type="entry name" value="GNAT_dom"/>
</dbReference>
<keyword evidence="2" id="KW-0012">Acyltransferase</keyword>
<keyword evidence="1 5" id="KW-0808">Transferase</keyword>
<evidence type="ECO:0000256" key="2">
    <source>
        <dbReference type="ARBA" id="ARBA00023315"/>
    </source>
</evidence>
<dbReference type="InterPro" id="IPR016181">
    <property type="entry name" value="Acyl_CoA_acyltransferase"/>
</dbReference>
<protein>
    <submittedName>
        <fullName evidence="5">Acetyltransferase</fullName>
    </submittedName>
</protein>
<dbReference type="AlphaFoldDB" id="A0A7Y0ESB2"/>
<evidence type="ECO:0000256" key="3">
    <source>
        <dbReference type="ARBA" id="ARBA00038502"/>
    </source>
</evidence>
<reference evidence="5 6" key="1">
    <citation type="submission" date="2020-02" db="EMBL/GenBank/DDBJ databases">
        <title>Characterization of phylogenetic diversity of novel bifidobacterial species isolated in Czech ZOOs.</title>
        <authorList>
            <person name="Lugli G.A."/>
            <person name="Vera N.B."/>
            <person name="Ventura M."/>
        </authorList>
    </citation>
    <scope>NUCLEOTIDE SEQUENCE [LARGE SCALE GENOMIC DNA]</scope>
    <source>
        <strain evidence="5 6">DSM 109960</strain>
    </source>
</reference>
<sequence>MFQALRDALGVASPNAIHTPLALHAPVGGVPISLRTMDMDDADEWNAVRWQNSEWLKPWAAGDPMHGPGMTFAQWVRQQRRNEAQGTGVVFMIEYRKRMIGQISIGAITYGAMRSGVVGYWVAREYAGHGIAPMALAMLADWAIGSPDGPQLHRLEIAILPENERSLGVVRKLGARDEGEKANYMYVDGRWRTHRVFSLLAEDVEDGFESRLISRHAHEETRIL</sequence>
<dbReference type="Pfam" id="PF13302">
    <property type="entry name" value="Acetyltransf_3"/>
    <property type="match status" value="1"/>
</dbReference>
<gene>
    <name evidence="5" type="ORF">G1C98_0251</name>
</gene>
<name>A0A7Y0ESB2_9BIFI</name>
<dbReference type="GO" id="GO:0005737">
    <property type="term" value="C:cytoplasm"/>
    <property type="evidence" value="ECO:0007669"/>
    <property type="project" value="TreeGrafter"/>
</dbReference>
<accession>A0A7Y0ESB2</accession>
<evidence type="ECO:0000259" key="4">
    <source>
        <dbReference type="PROSITE" id="PS51186"/>
    </source>
</evidence>
<organism evidence="5 6">
    <name type="scientific">Bifidobacterium erythrocebi</name>
    <dbReference type="NCBI Taxonomy" id="2675325"/>
    <lineage>
        <taxon>Bacteria</taxon>
        <taxon>Bacillati</taxon>
        <taxon>Actinomycetota</taxon>
        <taxon>Actinomycetes</taxon>
        <taxon>Bifidobacteriales</taxon>
        <taxon>Bifidobacteriaceae</taxon>
        <taxon>Bifidobacterium</taxon>
    </lineage>
</organism>
<proteinExistence type="inferred from homology"/>
<dbReference type="GO" id="GO:0008999">
    <property type="term" value="F:protein-N-terminal-alanine acetyltransferase activity"/>
    <property type="evidence" value="ECO:0007669"/>
    <property type="project" value="TreeGrafter"/>
</dbReference>
<dbReference type="EMBL" id="JAAIIF010000005">
    <property type="protein sequence ID" value="NMM95515.1"/>
    <property type="molecule type" value="Genomic_DNA"/>
</dbReference>
<dbReference type="Proteomes" id="UP000529710">
    <property type="component" value="Unassembled WGS sequence"/>
</dbReference>
<evidence type="ECO:0000313" key="5">
    <source>
        <dbReference type="EMBL" id="NMM95515.1"/>
    </source>
</evidence>
<keyword evidence="6" id="KW-1185">Reference proteome</keyword>
<evidence type="ECO:0000256" key="1">
    <source>
        <dbReference type="ARBA" id="ARBA00022679"/>
    </source>
</evidence>
<comment type="similarity">
    <text evidence="3">Belongs to the acetyltransferase family. RimJ subfamily.</text>
</comment>
<comment type="caution">
    <text evidence="5">The sequence shown here is derived from an EMBL/GenBank/DDBJ whole genome shotgun (WGS) entry which is preliminary data.</text>
</comment>
<evidence type="ECO:0000313" key="6">
    <source>
        <dbReference type="Proteomes" id="UP000529710"/>
    </source>
</evidence>
<dbReference type="PANTHER" id="PTHR43792:SF8">
    <property type="entry name" value="[RIBOSOMAL PROTEIN US5]-ALANINE N-ACETYLTRANSFERASE"/>
    <property type="match status" value="1"/>
</dbReference>
<dbReference type="Gene3D" id="3.40.630.30">
    <property type="match status" value="1"/>
</dbReference>
<dbReference type="PANTHER" id="PTHR43792">
    <property type="entry name" value="GNAT FAMILY, PUTATIVE (AFU_ORTHOLOGUE AFUA_3G00765)-RELATED-RELATED"/>
    <property type="match status" value="1"/>
</dbReference>
<dbReference type="SUPFAM" id="SSF55729">
    <property type="entry name" value="Acyl-CoA N-acyltransferases (Nat)"/>
    <property type="match status" value="1"/>
</dbReference>
<dbReference type="InterPro" id="IPR051531">
    <property type="entry name" value="N-acetyltransferase"/>
</dbReference>
<dbReference type="PROSITE" id="PS51186">
    <property type="entry name" value="GNAT"/>
    <property type="match status" value="1"/>
</dbReference>
<feature type="domain" description="N-acetyltransferase" evidence="4">
    <location>
        <begin position="32"/>
        <end position="202"/>
    </location>
</feature>